<evidence type="ECO:0000313" key="5">
    <source>
        <dbReference type="RefSeq" id="XP_006814105.1"/>
    </source>
</evidence>
<feature type="transmembrane region" description="Helical" evidence="1">
    <location>
        <begin position="383"/>
        <end position="402"/>
    </location>
</feature>
<proteinExistence type="predicted"/>
<evidence type="ECO:0000259" key="2">
    <source>
        <dbReference type="Pfam" id="PF01773"/>
    </source>
</evidence>
<feature type="transmembrane region" description="Helical" evidence="1">
    <location>
        <begin position="223"/>
        <end position="242"/>
    </location>
</feature>
<dbReference type="Pfam" id="PF07670">
    <property type="entry name" value="Gate"/>
    <property type="match status" value="1"/>
</dbReference>
<feature type="transmembrane region" description="Helical" evidence="1">
    <location>
        <begin position="338"/>
        <end position="363"/>
    </location>
</feature>
<protein>
    <submittedName>
        <fullName evidence="5">Solute carrier family 28 member 3-like</fullName>
    </submittedName>
</protein>
<feature type="transmembrane region" description="Helical" evidence="1">
    <location>
        <begin position="177"/>
        <end position="197"/>
    </location>
</feature>
<keyword evidence="1" id="KW-0472">Membrane</keyword>
<organism evidence="4 5">
    <name type="scientific">Saccoglossus kowalevskii</name>
    <name type="common">Acorn worm</name>
    <dbReference type="NCBI Taxonomy" id="10224"/>
    <lineage>
        <taxon>Eukaryota</taxon>
        <taxon>Metazoa</taxon>
        <taxon>Hemichordata</taxon>
        <taxon>Enteropneusta</taxon>
        <taxon>Harrimaniidae</taxon>
        <taxon>Saccoglossus</taxon>
    </lineage>
</organism>
<feature type="transmembrane region" description="Helical" evidence="1">
    <location>
        <begin position="248"/>
        <end position="267"/>
    </location>
</feature>
<accession>A0ABM0M264</accession>
<feature type="transmembrane region" description="Helical" evidence="1">
    <location>
        <begin position="414"/>
        <end position="432"/>
    </location>
</feature>
<reference evidence="5" key="1">
    <citation type="submission" date="2025-08" db="UniProtKB">
        <authorList>
            <consortium name="RefSeq"/>
        </authorList>
    </citation>
    <scope>IDENTIFICATION</scope>
    <source>
        <tissue evidence="5">Testes</tissue>
    </source>
</reference>
<keyword evidence="1" id="KW-0812">Transmembrane</keyword>
<feature type="transmembrane region" description="Helical" evidence="1">
    <location>
        <begin position="279"/>
        <end position="300"/>
    </location>
</feature>
<dbReference type="Proteomes" id="UP000694865">
    <property type="component" value="Unplaced"/>
</dbReference>
<evidence type="ECO:0000313" key="4">
    <source>
        <dbReference type="Proteomes" id="UP000694865"/>
    </source>
</evidence>
<evidence type="ECO:0000259" key="3">
    <source>
        <dbReference type="Pfam" id="PF07670"/>
    </source>
</evidence>
<feature type="domain" description="Concentrative nucleoside transporter N-terminal" evidence="2">
    <location>
        <begin position="255"/>
        <end position="327"/>
    </location>
</feature>
<keyword evidence="4" id="KW-1185">Reference proteome</keyword>
<keyword evidence="1" id="KW-1133">Transmembrane helix</keyword>
<dbReference type="PANTHER" id="PTHR10590">
    <property type="entry name" value="SODIUM/NUCLEOSIDE COTRANSPORTER"/>
    <property type="match status" value="1"/>
</dbReference>
<sequence>MKSIERAALFRCRSSLCDSWSKSYLQLSNDLLYCKCSGELRVIVGYSTKTVVNMEMNKKSGSYNVLPQKEGNANIQIDQDVIQTCEDIRGMEEGRITEVHLNNTGDNAMEKMEIELEEMLDDGPAENCCTRGIERIQNTLHKWFTKYKRYLWLSTKVLLFAMFVAYFVVALKYDVNNAISLIVLTSCVIFCVMYALIRDHFGDKVYRVCIKPIRRFIIQHYNIVRWLSGIVVLVLLIIWIAVDTSRNPTNMLSLVGLVTIILFCFIFSKHPSKIRWRPVIWGLVIQFCLAIIILRTQWGFDAFNFLGEEVRVFLDYTDAGVTFVFGPQYYLHRFAFKVLPIMLFLGSIVALLYHVGVMQVVIGKLAWFLQFTMGSSATESMNSAGNVFLSIAEAPLMVAPYIKKMTLSELHAVATGGYATIAGSVMGAAIAFGLSPSYLITASAMSAPASLAISKLFYPETEKSPSDKKSIQISIP</sequence>
<dbReference type="InterPro" id="IPR011642">
    <property type="entry name" value="Gate_dom"/>
</dbReference>
<gene>
    <name evidence="5" type="primary">LOC100374615</name>
</gene>
<dbReference type="GeneID" id="100374615"/>
<feature type="transmembrane region" description="Helical" evidence="1">
    <location>
        <begin position="150"/>
        <end position="171"/>
    </location>
</feature>
<dbReference type="PANTHER" id="PTHR10590:SF4">
    <property type="entry name" value="SOLUTE CARRIER FAMILY 28 MEMBER 3"/>
    <property type="match status" value="1"/>
</dbReference>
<dbReference type="InterPro" id="IPR008276">
    <property type="entry name" value="C_nuclsd_transpt"/>
</dbReference>
<feature type="domain" description="Nucleoside transporter/FeoB GTPase Gate" evidence="3">
    <location>
        <begin position="335"/>
        <end position="432"/>
    </location>
</feature>
<evidence type="ECO:0000256" key="1">
    <source>
        <dbReference type="SAM" id="Phobius"/>
    </source>
</evidence>
<dbReference type="RefSeq" id="XP_006814105.1">
    <property type="nucleotide sequence ID" value="XM_006814042.1"/>
</dbReference>
<dbReference type="InterPro" id="IPR002668">
    <property type="entry name" value="CNT_N_dom"/>
</dbReference>
<dbReference type="Pfam" id="PF01773">
    <property type="entry name" value="Nucleos_tra2_N"/>
    <property type="match status" value="1"/>
</dbReference>
<name>A0ABM0M264_SACKO</name>